<accession>A0ABD3I7I2</accession>
<feature type="region of interest" description="Disordered" evidence="2">
    <location>
        <begin position="12"/>
        <end position="39"/>
    </location>
</feature>
<evidence type="ECO:0000313" key="4">
    <source>
        <dbReference type="Proteomes" id="UP001633002"/>
    </source>
</evidence>
<reference evidence="3 4" key="1">
    <citation type="submission" date="2024-09" db="EMBL/GenBank/DDBJ databases">
        <title>Chromosome-scale assembly of Riccia sorocarpa.</title>
        <authorList>
            <person name="Paukszto L."/>
        </authorList>
    </citation>
    <scope>NUCLEOTIDE SEQUENCE [LARGE SCALE GENOMIC DNA]</scope>
    <source>
        <strain evidence="3">LP-2024</strain>
        <tissue evidence="3">Aerial parts of the thallus</tissue>
    </source>
</reference>
<keyword evidence="1" id="KW-0175">Coiled coil</keyword>
<feature type="coiled-coil region" evidence="1">
    <location>
        <begin position="196"/>
        <end position="230"/>
    </location>
</feature>
<comment type="caution">
    <text evidence="3">The sequence shown here is derived from an EMBL/GenBank/DDBJ whole genome shotgun (WGS) entry which is preliminary data.</text>
</comment>
<protein>
    <submittedName>
        <fullName evidence="3">Uncharacterized protein</fullName>
    </submittedName>
</protein>
<sequence>MRNIDTLCEAMEQEENTSRDSKRRNLFPNETSSSAEPPITAIQRYQAPERSISGPKVGITIEELSVLSRDEVFPFLNRTRLKDQKVVSIDPVIFQGGASSRNTSAPWEMDLSAAGLKKLVDFPVKGKCRRIEIRSRLGHEKQDKQSVKMFREGWMAIVGIVRSDFMAKEAASRGNPLLLEAQNAFTDTRAEWDSEKGELVRQSNALKVELEKAEQKALEAKEREEAVRKEKETLQ</sequence>
<dbReference type="EMBL" id="JBJQOH010000001">
    <property type="protein sequence ID" value="KAL3699617.1"/>
    <property type="molecule type" value="Genomic_DNA"/>
</dbReference>
<dbReference type="Proteomes" id="UP001633002">
    <property type="component" value="Unassembled WGS sequence"/>
</dbReference>
<proteinExistence type="predicted"/>
<gene>
    <name evidence="3" type="ORF">R1sor_017639</name>
</gene>
<name>A0ABD3I7I2_9MARC</name>
<evidence type="ECO:0000256" key="2">
    <source>
        <dbReference type="SAM" id="MobiDB-lite"/>
    </source>
</evidence>
<evidence type="ECO:0000313" key="3">
    <source>
        <dbReference type="EMBL" id="KAL3699617.1"/>
    </source>
</evidence>
<keyword evidence="4" id="KW-1185">Reference proteome</keyword>
<dbReference type="AlphaFoldDB" id="A0ABD3I7I2"/>
<organism evidence="3 4">
    <name type="scientific">Riccia sorocarpa</name>
    <dbReference type="NCBI Taxonomy" id="122646"/>
    <lineage>
        <taxon>Eukaryota</taxon>
        <taxon>Viridiplantae</taxon>
        <taxon>Streptophyta</taxon>
        <taxon>Embryophyta</taxon>
        <taxon>Marchantiophyta</taxon>
        <taxon>Marchantiopsida</taxon>
        <taxon>Marchantiidae</taxon>
        <taxon>Marchantiales</taxon>
        <taxon>Ricciaceae</taxon>
        <taxon>Riccia</taxon>
    </lineage>
</organism>
<evidence type="ECO:0000256" key="1">
    <source>
        <dbReference type="SAM" id="Coils"/>
    </source>
</evidence>